<dbReference type="PANTHER" id="PTHR24148:SF64">
    <property type="entry name" value="HETEROKARYON INCOMPATIBILITY DOMAIN-CONTAINING PROTEIN"/>
    <property type="match status" value="1"/>
</dbReference>
<evidence type="ECO:0000313" key="2">
    <source>
        <dbReference type="Proteomes" id="UP001209540"/>
    </source>
</evidence>
<sequence>MYIIYEGAQWTISTNEETLKRYGEPPIRVQGMLPKPKLILSKLVRVFDMKVIPGAEANEGYYALSYSWNQSGDIVVDNLTGKSKRVDQVTTTRIVLKYVPENKDSWFHLKILFNGHATISTSNTYGLINVHQSRRSAGKTPGIHHMHRIYKSAYCTVALVPEFYFTEKGQGNINSKDVFQTSQDDILKSEWFKRLWTLEETTKKSQKLLIVGQNTHVWAGGPTSNESLNGFFNKPSKELSILHILFYVHIRRSTNDHDRVFGLANIFPDVIKNIHNDYNHLLDDLMIQFYGLLAEKDTTILVFGKHDKYKSIGVYIETPGGIFNKAKYNHQFSLSSWAGISGEHHMEHIRYNAAAGNLSGYEISGRTLRVTYTGITSNLLNNDDDLHEGFRFGYSPEVNRTVQSPKESSELLKSSIGDVLLRVTVKIPGQDTHWKGISIFILSRTLRIVSKFMEISKSDILGLYTKSAVEGVTTQISFNVTEDVNNYAQYVMLLGISFIDKGYTPITKHPYSNRTRCQCYPVITRRYSDK</sequence>
<gene>
    <name evidence="1" type="ORF">BDA99DRAFT_535665</name>
</gene>
<proteinExistence type="predicted"/>
<organism evidence="1 2">
    <name type="scientific">Phascolomyces articulosus</name>
    <dbReference type="NCBI Taxonomy" id="60185"/>
    <lineage>
        <taxon>Eukaryota</taxon>
        <taxon>Fungi</taxon>
        <taxon>Fungi incertae sedis</taxon>
        <taxon>Mucoromycota</taxon>
        <taxon>Mucoromycotina</taxon>
        <taxon>Mucoromycetes</taxon>
        <taxon>Mucorales</taxon>
        <taxon>Lichtheimiaceae</taxon>
        <taxon>Phascolomyces</taxon>
    </lineage>
</organism>
<comment type="caution">
    <text evidence="1">The sequence shown here is derived from an EMBL/GenBank/DDBJ whole genome shotgun (WGS) entry which is preliminary data.</text>
</comment>
<dbReference type="EMBL" id="JAIXMP010000009">
    <property type="protein sequence ID" value="KAI9268149.1"/>
    <property type="molecule type" value="Genomic_DNA"/>
</dbReference>
<dbReference type="Proteomes" id="UP001209540">
    <property type="component" value="Unassembled WGS sequence"/>
</dbReference>
<keyword evidence="2" id="KW-1185">Reference proteome</keyword>
<accession>A0AAD5K3P8</accession>
<dbReference type="InterPro" id="IPR052895">
    <property type="entry name" value="HetReg/Transcr_Mod"/>
</dbReference>
<reference evidence="1" key="1">
    <citation type="journal article" date="2022" name="IScience">
        <title>Evolution of zygomycete secretomes and the origins of terrestrial fungal ecologies.</title>
        <authorList>
            <person name="Chang Y."/>
            <person name="Wang Y."/>
            <person name="Mondo S."/>
            <person name="Ahrendt S."/>
            <person name="Andreopoulos W."/>
            <person name="Barry K."/>
            <person name="Beard J."/>
            <person name="Benny G.L."/>
            <person name="Blankenship S."/>
            <person name="Bonito G."/>
            <person name="Cuomo C."/>
            <person name="Desiro A."/>
            <person name="Gervers K.A."/>
            <person name="Hundley H."/>
            <person name="Kuo A."/>
            <person name="LaButti K."/>
            <person name="Lang B.F."/>
            <person name="Lipzen A."/>
            <person name="O'Donnell K."/>
            <person name="Pangilinan J."/>
            <person name="Reynolds N."/>
            <person name="Sandor L."/>
            <person name="Smith M.E."/>
            <person name="Tsang A."/>
            <person name="Grigoriev I.V."/>
            <person name="Stajich J.E."/>
            <person name="Spatafora J.W."/>
        </authorList>
    </citation>
    <scope>NUCLEOTIDE SEQUENCE</scope>
    <source>
        <strain evidence="1">RSA 2281</strain>
    </source>
</reference>
<reference evidence="1" key="2">
    <citation type="submission" date="2023-02" db="EMBL/GenBank/DDBJ databases">
        <authorList>
            <consortium name="DOE Joint Genome Institute"/>
            <person name="Mondo S.J."/>
            <person name="Chang Y."/>
            <person name="Wang Y."/>
            <person name="Ahrendt S."/>
            <person name="Andreopoulos W."/>
            <person name="Barry K."/>
            <person name="Beard J."/>
            <person name="Benny G.L."/>
            <person name="Blankenship S."/>
            <person name="Bonito G."/>
            <person name="Cuomo C."/>
            <person name="Desiro A."/>
            <person name="Gervers K.A."/>
            <person name="Hundley H."/>
            <person name="Kuo A."/>
            <person name="LaButti K."/>
            <person name="Lang B.F."/>
            <person name="Lipzen A."/>
            <person name="O'Donnell K."/>
            <person name="Pangilinan J."/>
            <person name="Reynolds N."/>
            <person name="Sandor L."/>
            <person name="Smith M.W."/>
            <person name="Tsang A."/>
            <person name="Grigoriev I.V."/>
            <person name="Stajich J.E."/>
            <person name="Spatafora J.W."/>
        </authorList>
    </citation>
    <scope>NUCLEOTIDE SEQUENCE</scope>
    <source>
        <strain evidence="1">RSA 2281</strain>
    </source>
</reference>
<evidence type="ECO:0000313" key="1">
    <source>
        <dbReference type="EMBL" id="KAI9268149.1"/>
    </source>
</evidence>
<dbReference type="AlphaFoldDB" id="A0AAD5K3P8"/>
<protein>
    <submittedName>
        <fullName evidence="1">Uncharacterized protein</fullName>
    </submittedName>
</protein>
<dbReference type="PANTHER" id="PTHR24148">
    <property type="entry name" value="ANKYRIN REPEAT DOMAIN-CONTAINING PROTEIN 39 HOMOLOG-RELATED"/>
    <property type="match status" value="1"/>
</dbReference>
<name>A0AAD5K3P8_9FUNG</name>